<proteinExistence type="predicted"/>
<dbReference type="VEuPathDB" id="VectorBase:HLOH_054206"/>
<organism evidence="1 2">
    <name type="scientific">Haemaphysalis longicornis</name>
    <name type="common">Bush tick</name>
    <dbReference type="NCBI Taxonomy" id="44386"/>
    <lineage>
        <taxon>Eukaryota</taxon>
        <taxon>Metazoa</taxon>
        <taxon>Ecdysozoa</taxon>
        <taxon>Arthropoda</taxon>
        <taxon>Chelicerata</taxon>
        <taxon>Arachnida</taxon>
        <taxon>Acari</taxon>
        <taxon>Parasitiformes</taxon>
        <taxon>Ixodida</taxon>
        <taxon>Ixodoidea</taxon>
        <taxon>Ixodidae</taxon>
        <taxon>Haemaphysalinae</taxon>
        <taxon>Haemaphysalis</taxon>
    </lineage>
</organism>
<protein>
    <submittedName>
        <fullName evidence="1">Uncharacterized protein</fullName>
    </submittedName>
</protein>
<accession>A0A9J6GCM4</accession>
<reference evidence="1 2" key="1">
    <citation type="journal article" date="2020" name="Cell">
        <title>Large-Scale Comparative Analyses of Tick Genomes Elucidate Their Genetic Diversity and Vector Capacities.</title>
        <authorList>
            <consortium name="Tick Genome and Microbiome Consortium (TIGMIC)"/>
            <person name="Jia N."/>
            <person name="Wang J."/>
            <person name="Shi W."/>
            <person name="Du L."/>
            <person name="Sun Y."/>
            <person name="Zhan W."/>
            <person name="Jiang J.F."/>
            <person name="Wang Q."/>
            <person name="Zhang B."/>
            <person name="Ji P."/>
            <person name="Bell-Sakyi L."/>
            <person name="Cui X.M."/>
            <person name="Yuan T.T."/>
            <person name="Jiang B.G."/>
            <person name="Yang W.F."/>
            <person name="Lam T.T."/>
            <person name="Chang Q.C."/>
            <person name="Ding S.J."/>
            <person name="Wang X.J."/>
            <person name="Zhu J.G."/>
            <person name="Ruan X.D."/>
            <person name="Zhao L."/>
            <person name="Wei J.T."/>
            <person name="Ye R.Z."/>
            <person name="Que T.C."/>
            <person name="Du C.H."/>
            <person name="Zhou Y.H."/>
            <person name="Cheng J.X."/>
            <person name="Dai P.F."/>
            <person name="Guo W.B."/>
            <person name="Han X.H."/>
            <person name="Huang E.J."/>
            <person name="Li L.F."/>
            <person name="Wei W."/>
            <person name="Gao Y.C."/>
            <person name="Liu J.Z."/>
            <person name="Shao H.Z."/>
            <person name="Wang X."/>
            <person name="Wang C.C."/>
            <person name="Yang T.C."/>
            <person name="Huo Q.B."/>
            <person name="Li W."/>
            <person name="Chen H.Y."/>
            <person name="Chen S.E."/>
            <person name="Zhou L.G."/>
            <person name="Ni X.B."/>
            <person name="Tian J.H."/>
            <person name="Sheng Y."/>
            <person name="Liu T."/>
            <person name="Pan Y.S."/>
            <person name="Xia L.Y."/>
            <person name="Li J."/>
            <person name="Zhao F."/>
            <person name="Cao W.C."/>
        </authorList>
    </citation>
    <scope>NUCLEOTIDE SEQUENCE [LARGE SCALE GENOMIC DNA]</scope>
    <source>
        <strain evidence="1">HaeL-2018</strain>
    </source>
</reference>
<comment type="caution">
    <text evidence="1">The sequence shown here is derived from an EMBL/GenBank/DDBJ whole genome shotgun (WGS) entry which is preliminary data.</text>
</comment>
<sequence length="63" mass="7353">MFDAKANEAIQKNFKPSQDRYTKEAKGLWLLKNRNLEQLRRAATKAEKSDLDVFFTGKTHKPE</sequence>
<dbReference type="EMBL" id="JABSTR010000006">
    <property type="protein sequence ID" value="KAH9372561.1"/>
    <property type="molecule type" value="Genomic_DNA"/>
</dbReference>
<evidence type="ECO:0000313" key="1">
    <source>
        <dbReference type="EMBL" id="KAH9372561.1"/>
    </source>
</evidence>
<dbReference type="AlphaFoldDB" id="A0A9J6GCM4"/>
<gene>
    <name evidence="1" type="ORF">HPB48_008721</name>
</gene>
<dbReference type="Proteomes" id="UP000821853">
    <property type="component" value="Chromosome 4"/>
</dbReference>
<keyword evidence="2" id="KW-1185">Reference proteome</keyword>
<evidence type="ECO:0000313" key="2">
    <source>
        <dbReference type="Proteomes" id="UP000821853"/>
    </source>
</evidence>
<name>A0A9J6GCM4_HAELO</name>